<dbReference type="PANTHER" id="PTHR36110">
    <property type="entry name" value="RING-CLEAVING DIOXYGENASE MHQE-RELATED"/>
    <property type="match status" value="1"/>
</dbReference>
<dbReference type="SUPFAM" id="SSF54593">
    <property type="entry name" value="Glyoxalase/Bleomycin resistance protein/Dihydroxybiphenyl dioxygenase"/>
    <property type="match status" value="1"/>
</dbReference>
<dbReference type="InterPro" id="IPR052537">
    <property type="entry name" value="Extradiol_RC_dioxygenase"/>
</dbReference>
<protein>
    <recommendedName>
        <fullName evidence="3">Ring-cleaving dioxygenase</fullName>
    </recommendedName>
</protein>
<sequence>MLTQIKGLHHVTSLAANAQENSDFFTKTLGLRRVKKTVNFDAPEVYHLYYGDQTGTPGTVMTYFSLSAYCSGPPGRRRSRRDLFRDP</sequence>
<reference evidence="1 2" key="1">
    <citation type="submission" date="2024-10" db="EMBL/GenBank/DDBJ databases">
        <title>Isolation, draft genome sequencing and identification of Phyllobacterium sp. NSA23, isolated from leaf soil.</title>
        <authorList>
            <person name="Akita H."/>
        </authorList>
    </citation>
    <scope>NUCLEOTIDE SEQUENCE [LARGE SCALE GENOMIC DNA]</scope>
    <source>
        <strain evidence="1 2">NSA23</strain>
    </source>
</reference>
<proteinExistence type="predicted"/>
<organism evidence="1 2">
    <name type="scientific">Phyllobacterium phragmitis</name>
    <dbReference type="NCBI Taxonomy" id="2670329"/>
    <lineage>
        <taxon>Bacteria</taxon>
        <taxon>Pseudomonadati</taxon>
        <taxon>Pseudomonadota</taxon>
        <taxon>Alphaproteobacteria</taxon>
        <taxon>Hyphomicrobiales</taxon>
        <taxon>Phyllobacteriaceae</taxon>
        <taxon>Phyllobacterium</taxon>
    </lineage>
</organism>
<keyword evidence="2" id="KW-1185">Reference proteome</keyword>
<evidence type="ECO:0008006" key="3">
    <source>
        <dbReference type="Google" id="ProtNLM"/>
    </source>
</evidence>
<dbReference type="PANTHER" id="PTHR36110:SF4">
    <property type="entry name" value="RING-CLEAVING DIOXYGENASE MHQA-RELATED"/>
    <property type="match status" value="1"/>
</dbReference>
<comment type="caution">
    <text evidence="1">The sequence shown here is derived from an EMBL/GenBank/DDBJ whole genome shotgun (WGS) entry which is preliminary data.</text>
</comment>
<dbReference type="InterPro" id="IPR029068">
    <property type="entry name" value="Glyas_Bleomycin-R_OHBP_Dase"/>
</dbReference>
<evidence type="ECO:0000313" key="1">
    <source>
        <dbReference type="EMBL" id="GAB1583897.1"/>
    </source>
</evidence>
<dbReference type="Proteomes" id="UP001628091">
    <property type="component" value="Unassembled WGS sequence"/>
</dbReference>
<dbReference type="EMBL" id="BAAFZP010000002">
    <property type="protein sequence ID" value="GAB1583897.1"/>
    <property type="molecule type" value="Genomic_DNA"/>
</dbReference>
<gene>
    <name evidence="1" type="ORF">PPNSA23_38400</name>
</gene>
<name>A0ABQ0H4R2_9HYPH</name>
<accession>A0ABQ0H4R2</accession>
<evidence type="ECO:0000313" key="2">
    <source>
        <dbReference type="Proteomes" id="UP001628091"/>
    </source>
</evidence>
<dbReference type="Gene3D" id="3.10.180.10">
    <property type="entry name" value="2,3-Dihydroxybiphenyl 1,2-Dioxygenase, domain 1"/>
    <property type="match status" value="1"/>
</dbReference>